<dbReference type="InterPro" id="IPR023267">
    <property type="entry name" value="RCMT"/>
</dbReference>
<dbReference type="GO" id="GO:0003723">
    <property type="term" value="F:RNA binding"/>
    <property type="evidence" value="ECO:0007669"/>
    <property type="project" value="UniProtKB-UniRule"/>
</dbReference>
<feature type="compositionally biased region" description="Low complexity" evidence="6">
    <location>
        <begin position="537"/>
        <end position="548"/>
    </location>
</feature>
<feature type="domain" description="SAM-dependent MTase RsmB/NOP-type" evidence="7">
    <location>
        <begin position="246"/>
        <end position="521"/>
    </location>
</feature>
<dbReference type="Proteomes" id="UP000770661">
    <property type="component" value="Unassembled WGS sequence"/>
</dbReference>
<dbReference type="InterPro" id="IPR029063">
    <property type="entry name" value="SAM-dependent_MTases_sf"/>
</dbReference>
<organism evidence="8 9">
    <name type="scientific">Chionoecetes opilio</name>
    <name type="common">Atlantic snow crab</name>
    <name type="synonym">Cancer opilio</name>
    <dbReference type="NCBI Taxonomy" id="41210"/>
    <lineage>
        <taxon>Eukaryota</taxon>
        <taxon>Metazoa</taxon>
        <taxon>Ecdysozoa</taxon>
        <taxon>Arthropoda</taxon>
        <taxon>Crustacea</taxon>
        <taxon>Multicrustacea</taxon>
        <taxon>Malacostraca</taxon>
        <taxon>Eumalacostraca</taxon>
        <taxon>Eucarida</taxon>
        <taxon>Decapoda</taxon>
        <taxon>Pleocyemata</taxon>
        <taxon>Brachyura</taxon>
        <taxon>Eubrachyura</taxon>
        <taxon>Majoidea</taxon>
        <taxon>Majidae</taxon>
        <taxon>Chionoecetes</taxon>
    </lineage>
</organism>
<evidence type="ECO:0000256" key="6">
    <source>
        <dbReference type="SAM" id="MobiDB-lite"/>
    </source>
</evidence>
<keyword evidence="4 5" id="KW-0694">RNA-binding</keyword>
<keyword evidence="1 5" id="KW-0489">Methyltransferase</keyword>
<comment type="caution">
    <text evidence="5">Lacks conserved residue(s) required for the propagation of feature annotation.</text>
</comment>
<protein>
    <submittedName>
        <fullName evidence="8">Putative 28S rRNA (Cytosine(4447)-C(5))-methyltransferase</fullName>
    </submittedName>
</protein>
<dbReference type="InterPro" id="IPR049560">
    <property type="entry name" value="MeTrfase_RsmB-F_NOP2_cat"/>
</dbReference>
<dbReference type="PANTHER" id="PTHR22807">
    <property type="entry name" value="NOP2 YEAST -RELATED NOL1/NOP2/FMU SUN DOMAIN-CONTAINING"/>
    <property type="match status" value="1"/>
</dbReference>
<feature type="binding site" evidence="5">
    <location>
        <position position="408"/>
    </location>
    <ligand>
        <name>S-adenosyl-L-methionine</name>
        <dbReference type="ChEBI" id="CHEBI:59789"/>
    </ligand>
</feature>
<dbReference type="PANTHER" id="PTHR22807:SF30">
    <property type="entry name" value="28S RRNA (CYTOSINE(4447)-C(5))-METHYLTRANSFERASE-RELATED"/>
    <property type="match status" value="1"/>
</dbReference>
<accession>A0A8J4XRL8</accession>
<evidence type="ECO:0000313" key="8">
    <source>
        <dbReference type="EMBL" id="KAG0710309.1"/>
    </source>
</evidence>
<feature type="region of interest" description="Disordered" evidence="6">
    <location>
        <begin position="15"/>
        <end position="68"/>
    </location>
</feature>
<dbReference type="EMBL" id="JACEEZ010024330">
    <property type="protein sequence ID" value="KAG0710309.1"/>
    <property type="molecule type" value="Genomic_DNA"/>
</dbReference>
<evidence type="ECO:0000256" key="4">
    <source>
        <dbReference type="ARBA" id="ARBA00022884"/>
    </source>
</evidence>
<evidence type="ECO:0000256" key="5">
    <source>
        <dbReference type="PROSITE-ProRule" id="PRU01023"/>
    </source>
</evidence>
<keyword evidence="9" id="KW-1185">Reference proteome</keyword>
<dbReference type="InterPro" id="IPR001678">
    <property type="entry name" value="MeTrfase_RsmB-F_NOP2_dom"/>
</dbReference>
<feature type="region of interest" description="Disordered" evidence="6">
    <location>
        <begin position="537"/>
        <end position="573"/>
    </location>
</feature>
<name>A0A8J4XRL8_CHIOP</name>
<evidence type="ECO:0000259" key="7">
    <source>
        <dbReference type="PROSITE" id="PS51686"/>
    </source>
</evidence>
<evidence type="ECO:0000256" key="2">
    <source>
        <dbReference type="ARBA" id="ARBA00022679"/>
    </source>
</evidence>
<dbReference type="Gene3D" id="3.40.50.150">
    <property type="entry name" value="Vaccinia Virus protein VP39"/>
    <property type="match status" value="1"/>
</dbReference>
<evidence type="ECO:0000313" key="9">
    <source>
        <dbReference type="Proteomes" id="UP000770661"/>
    </source>
</evidence>
<dbReference type="OrthoDB" id="427002at2759"/>
<evidence type="ECO:0000256" key="3">
    <source>
        <dbReference type="ARBA" id="ARBA00022691"/>
    </source>
</evidence>
<dbReference type="GO" id="GO:0001510">
    <property type="term" value="P:RNA methylation"/>
    <property type="evidence" value="ECO:0007669"/>
    <property type="project" value="InterPro"/>
</dbReference>
<dbReference type="SUPFAM" id="SSF53335">
    <property type="entry name" value="S-adenosyl-L-methionine-dependent methyltransferases"/>
    <property type="match status" value="1"/>
</dbReference>
<reference evidence="8" key="1">
    <citation type="submission" date="2020-07" db="EMBL/GenBank/DDBJ databases">
        <title>The High-quality genome of the commercially important snow crab, Chionoecetes opilio.</title>
        <authorList>
            <person name="Jeong J.-H."/>
            <person name="Ryu S."/>
        </authorList>
    </citation>
    <scope>NUCLEOTIDE SEQUENCE</scope>
    <source>
        <strain evidence="8">MADBK_172401_WGS</strain>
        <tissue evidence="8">Digestive gland</tissue>
    </source>
</reference>
<keyword evidence="2 5" id="KW-0808">Transferase</keyword>
<dbReference type="PROSITE" id="PS51686">
    <property type="entry name" value="SAM_MT_RSMB_NOP"/>
    <property type="match status" value="1"/>
</dbReference>
<comment type="similarity">
    <text evidence="5">Belongs to the class I-like SAM-binding methyltransferase superfamily. RsmB/NOP family.</text>
</comment>
<dbReference type="GO" id="GO:0008173">
    <property type="term" value="F:RNA methyltransferase activity"/>
    <property type="evidence" value="ECO:0007669"/>
    <property type="project" value="InterPro"/>
</dbReference>
<sequence length="595" mass="66415">MDPVRRGVLSSLSAYLPSRIGPQTLAPRPTPRPDPHHHPTAPQRLANPRVHCPPRPPPRIGKETNPTNPQLCFQGFIHIQNDHQPNHNGGLSADTKHSVANMPLNARLIQKSTSHQGQGHGGQSNPNSMPCIDRGQRRARVMADVVKKQKDTEQKVHKSKRERHLFHKKVLYELDKVDDLIQDFAAILHQPFAPPPAPVPCLHGVGPHHRGSMKTLKELSGESGLSLHMLGRFPRVMSRQEVPHTLEAIAFTPPVTFLRINLLKGSPKEVWQELTAGDVSAWLPRWSNVTMLAVDDPNNLCPLIRKLIAEGKCFQQGSISSLVVMVLSAKAAEDVLELCATNSGKTPHIAAMQMNSGKLVANTLHAKEVQAMMDSNSHHDVQNCVVTHIEPAELAKMQAGRYQRVLVDAPSSGAGMVRLPPGARVCRTLRDLNYISTRQKLLLINGADCVKQSVEENEEVVQHLLVNRPQFRLVPTGLDIGQPGLTHYKTHNYHEDMCHARRIYCHHYHMDGAFIAKFVLDSEVNALETSKTKKLLQKQANKQQEQNTSKINRDKKAGVRHTTAAKSTYKKGSHEWLTQTLLEEKRRGDDYSDED</sequence>
<proteinExistence type="inferred from homology"/>
<keyword evidence="3 5" id="KW-0949">S-adenosyl-L-methionine</keyword>
<gene>
    <name evidence="8" type="primary">NOP2</name>
    <name evidence="8" type="ORF">GWK47_023089</name>
</gene>
<dbReference type="AlphaFoldDB" id="A0A8J4XRL8"/>
<dbReference type="PRINTS" id="PR02008">
    <property type="entry name" value="RCMTFAMILY"/>
</dbReference>
<comment type="caution">
    <text evidence="8">The sequence shown here is derived from an EMBL/GenBank/DDBJ whole genome shotgun (WGS) entry which is preliminary data.</text>
</comment>
<feature type="region of interest" description="Disordered" evidence="6">
    <location>
        <begin position="112"/>
        <end position="132"/>
    </location>
</feature>
<evidence type="ECO:0000256" key="1">
    <source>
        <dbReference type="ARBA" id="ARBA00022603"/>
    </source>
</evidence>
<dbReference type="Pfam" id="PF01189">
    <property type="entry name" value="Methyltr_RsmB-F"/>
    <property type="match status" value="1"/>
</dbReference>